<feature type="compositionally biased region" description="Polar residues" evidence="11">
    <location>
        <begin position="352"/>
        <end position="370"/>
    </location>
</feature>
<comment type="similarity">
    <text evidence="2">Belongs to the VPS36 family.</text>
</comment>
<evidence type="ECO:0000259" key="12">
    <source>
        <dbReference type="PROSITE" id="PS51495"/>
    </source>
</evidence>
<evidence type="ECO:0000256" key="10">
    <source>
        <dbReference type="ARBA" id="ARBA00030114"/>
    </source>
</evidence>
<dbReference type="Gene3D" id="6.10.140.260">
    <property type="match status" value="1"/>
</dbReference>
<feature type="compositionally biased region" description="Low complexity" evidence="11">
    <location>
        <begin position="203"/>
        <end position="222"/>
    </location>
</feature>
<keyword evidence="4" id="KW-0479">Metal-binding</keyword>
<evidence type="ECO:0000256" key="2">
    <source>
        <dbReference type="ARBA" id="ARBA00009697"/>
    </source>
</evidence>
<feature type="region of interest" description="Disordered" evidence="11">
    <location>
        <begin position="203"/>
        <end position="241"/>
    </location>
</feature>
<dbReference type="PANTHER" id="PTHR13128:SF12">
    <property type="entry name" value="VACUOLAR PROTEIN-SORTING-ASSOCIATED PROTEIN 36"/>
    <property type="match status" value="1"/>
</dbReference>
<keyword evidence="9" id="KW-0175">Coiled coil</keyword>
<feature type="compositionally biased region" description="Basic and acidic residues" evidence="11">
    <location>
        <begin position="1064"/>
        <end position="1074"/>
    </location>
</feature>
<dbReference type="Proteomes" id="UP000002038">
    <property type="component" value="Unassembled WGS sequence"/>
</dbReference>
<dbReference type="STRING" id="559298.A0A179UUC6"/>
<dbReference type="InterPro" id="IPR040608">
    <property type="entry name" value="Snf8/Vps36"/>
</dbReference>
<dbReference type="GO" id="GO:0000814">
    <property type="term" value="C:ESCRT II complex"/>
    <property type="evidence" value="ECO:0007669"/>
    <property type="project" value="InterPro"/>
</dbReference>
<dbReference type="GO" id="GO:0043130">
    <property type="term" value="F:ubiquitin binding"/>
    <property type="evidence" value="ECO:0007669"/>
    <property type="project" value="InterPro"/>
</dbReference>
<sequence length="1714" mass="187869">MFFNALDLTTALRPSLLPDETLLFVQDQVGLYEGKYKIPNYQSGHAYLTSHRICYVDDDQPRKYSVALELKYVDRVEYQAGFLKSSPKITIYPKQSKRGLGQNRNSPGDSVTPQGTKSGSPGIPSSPLARSGSPFHSQNASAARISSATWVCPICTYSNSLPSNFDPATANASMALPPCLACGIKPPFTTILKAAISSASASVPSHGASSTSSSTLASSLGSQHNLSRPGRNGDSLFPFNPSHIPTSSSANSGIACPRCTFANHPSLLECEICGAPLKKLDHTSSVQTPDRSGSPAPFFGTTNLDNTEVYDSVKLSFRRGGEKMFHERLRSALVQRKWILHDAPPVPRGTPSPASSMPGSDPNTPSQRSSRPAVGIAGLERRGLEVRQNNQVVLGSAFEDLEALMASAKEIVALAESFAAESGLGSNSGGSSEANTVLSQSAAALGMTTTKDMLGPGGGSESLYLSELSRNLAEYLTDDRKGILRREGGIMSLIDLWAVFNRSRNGVELVSPSDFQKAAELWEKLRLPVRLRRFKSGLLVVQRFDWTDEKTIKQLKAWFEELRATAVAEEVVPWDWGVYGKGVTAQEAAERFGWSVGVAAEELEMAEDKGFLCREEGIEGLRFWCNHIVDTDSFEGMGIVGGLGSSFSQLSMNSNFQTKLPYKYNMASSALFSSRRALRHPISSVSPRSYPQLLAPAISLTSETFRSPAYLHSRQQRSLFWWSHHHDPEWLSQGKSRLRRLMEKEREMQSFYNKYIRHVGRRRPYIYQSWRSTKSHDPKQASRFHRRCDVYDDLGQGMKKGNEWGKPWVANEGGAKNGFEDLGEKNGFDSWESKESEFGESMRRESEQRFKEFQKAINHDPYGFIFGRRLQPFPFGLKEGFWSSFYTSLFAGERPTSHSQRPSSSEDTREAPTNGGTEPAPTTSPEMKVNEDHSRSSNLMTEAAFEFDPISGRMVPTRTKTTDSETDDSSPIILSNPRDGEAEVEPCHEQSYSKLTPSINTEELVPIEPELRASGEAIPPNGTSDQAHSKPSQNINFEEPGSVKAKQSESSEISATENATTETRQTDVGEKFDTEGSVVEPCRPDAGQAALGDDAKDALKPDARALSGAEKPADTNVATSNNTATLDERNQASKPSSARLGEEGKASLATDWESYQRFIPRWKRSVENTGRLPKELEGMSHSEFLRHIEALEAPSASPVCEIYQKAYDVSEGSGTKEDVNQLRASDIRASYVTRAERQNDAENAYEALQGADCGLDVDELRWKLRPDNNRGTRNDETVQDSVPSARLAADPILQAVNSLVYDDSTRGTERSQVTDMRNIGSVGDTSTAVGGSRQDEIHPVFGIKTTDANRHSEIASVARELREIKEATNSMKALLTEYHRPLEAMVDTSSQNNNAATSSEMVNAIEEYEKQIANIGETLSDVKNINISIACLLTELGEIKSIREEGVKNARLGQNVSRSSRSNQSQYRVLAYDSLTMEVKDVGISSGHTGSGEIAQQLHPTEALSRLNNPSRFLDHFPRLEAQGYEIVSGGGDILIFKRVGGWKFEGGGEDVPGNFKTAIPDATELKKGDSGANATYADGDAMLHSPAWAAQLEKEAIDQFESGMVAAPVSISTTPVGKEASTRRVSDEANQPRYDSEDTKQQQQQQQQHSSAQPPPPKIEKRRPFLRKAMRRVLLTGGVAAGTCYALGVVAEYFRTGGQDGLGPQGFTGLEGR</sequence>
<evidence type="ECO:0000256" key="3">
    <source>
        <dbReference type="ARBA" id="ARBA00022448"/>
    </source>
</evidence>
<dbReference type="SMART" id="SM00547">
    <property type="entry name" value="ZnF_RBZ"/>
    <property type="match status" value="1"/>
</dbReference>
<dbReference type="SUPFAM" id="SSF50729">
    <property type="entry name" value="PH domain-like"/>
    <property type="match status" value="1"/>
</dbReference>
<dbReference type="GeneID" id="8502761"/>
<evidence type="ECO:0000256" key="7">
    <source>
        <dbReference type="ARBA" id="ARBA00022833"/>
    </source>
</evidence>
<dbReference type="GO" id="GO:0008270">
    <property type="term" value="F:zinc ion binding"/>
    <property type="evidence" value="ECO:0007669"/>
    <property type="project" value="UniProtKB-KW"/>
</dbReference>
<feature type="compositionally biased region" description="Basic and acidic residues" evidence="11">
    <location>
        <begin position="818"/>
        <end position="843"/>
    </location>
</feature>
<keyword evidence="14" id="KW-1185">Reference proteome</keyword>
<dbReference type="InterPro" id="IPR036390">
    <property type="entry name" value="WH_DNA-bd_sf"/>
</dbReference>
<keyword evidence="6" id="KW-0863">Zinc-finger</keyword>
<feature type="compositionally biased region" description="Polar residues" evidence="11">
    <location>
        <begin position="1116"/>
        <end position="1125"/>
    </location>
</feature>
<evidence type="ECO:0000256" key="6">
    <source>
        <dbReference type="ARBA" id="ARBA00022771"/>
    </source>
</evidence>
<dbReference type="FunFam" id="1.10.10.10:FF:000165">
    <property type="entry name" value="Vacuolar protein sorting protein (Vps36)"/>
    <property type="match status" value="1"/>
</dbReference>
<dbReference type="RefSeq" id="XP_002622653.2">
    <property type="nucleotide sequence ID" value="XM_002622607.2"/>
</dbReference>
<evidence type="ECO:0000256" key="11">
    <source>
        <dbReference type="SAM" id="MobiDB-lite"/>
    </source>
</evidence>
<dbReference type="KEGG" id="bgh:BDBG_17560"/>
<feature type="region of interest" description="Disordered" evidence="11">
    <location>
        <begin position="815"/>
        <end position="843"/>
    </location>
</feature>
<feature type="region of interest" description="Disordered" evidence="11">
    <location>
        <begin position="282"/>
        <end position="303"/>
    </location>
</feature>
<organism evidence="13 14">
    <name type="scientific">Blastomyces gilchristii (strain SLH14081)</name>
    <name type="common">Blastomyces dermatitidis</name>
    <dbReference type="NCBI Taxonomy" id="559298"/>
    <lineage>
        <taxon>Eukaryota</taxon>
        <taxon>Fungi</taxon>
        <taxon>Dikarya</taxon>
        <taxon>Ascomycota</taxon>
        <taxon>Pezizomycotina</taxon>
        <taxon>Eurotiomycetes</taxon>
        <taxon>Eurotiomycetidae</taxon>
        <taxon>Onygenales</taxon>
        <taxon>Ajellomycetaceae</taxon>
        <taxon>Blastomyces</taxon>
    </lineage>
</organism>
<feature type="compositionally biased region" description="Polar residues" evidence="11">
    <location>
        <begin position="102"/>
        <end position="119"/>
    </location>
</feature>
<name>A0A179UUC6_BLAGS</name>
<feature type="domain" description="GLUE N-terminal" evidence="12">
    <location>
        <begin position="6"/>
        <end position="345"/>
    </location>
</feature>
<dbReference type="Gene3D" id="1.10.10.10">
    <property type="entry name" value="Winged helix-like DNA-binding domain superfamily/Winged helix DNA-binding domain"/>
    <property type="match status" value="2"/>
</dbReference>
<feature type="region of interest" description="Disordered" evidence="11">
    <location>
        <begin position="893"/>
        <end position="1001"/>
    </location>
</feature>
<dbReference type="InterPro" id="IPR036443">
    <property type="entry name" value="Znf_RanBP2_sf"/>
</dbReference>
<dbReference type="Pfam" id="PF16988">
    <property type="entry name" value="Vps36-NZF-N"/>
    <property type="match status" value="1"/>
</dbReference>
<proteinExistence type="inferred from homology"/>
<evidence type="ECO:0000256" key="4">
    <source>
        <dbReference type="ARBA" id="ARBA00022723"/>
    </source>
</evidence>
<accession>A0A179UUC6</accession>
<gene>
    <name evidence="13" type="ORF">BDBG_17560</name>
</gene>
<dbReference type="PANTHER" id="PTHR13128">
    <property type="entry name" value="VACUOLAR PROTEIN-SORTING-ASSOCIATED PROTEIN 36"/>
    <property type="match status" value="1"/>
</dbReference>
<feature type="compositionally biased region" description="Polar residues" evidence="11">
    <location>
        <begin position="914"/>
        <end position="925"/>
    </location>
</feature>
<dbReference type="Gene3D" id="2.30.30.380">
    <property type="entry name" value="Zn-finger domain of Sec23/24"/>
    <property type="match status" value="2"/>
</dbReference>
<feature type="region of interest" description="Disordered" evidence="11">
    <location>
        <begin position="342"/>
        <end position="373"/>
    </location>
</feature>
<evidence type="ECO:0000313" key="13">
    <source>
        <dbReference type="EMBL" id="OAT11725.1"/>
    </source>
</evidence>
<evidence type="ECO:0000256" key="9">
    <source>
        <dbReference type="ARBA" id="ARBA00023054"/>
    </source>
</evidence>
<dbReference type="Gene3D" id="2.30.29.30">
    <property type="entry name" value="Pleckstrin-homology domain (PH domain)/Phosphotyrosine-binding domain (PTB)"/>
    <property type="match status" value="1"/>
</dbReference>
<dbReference type="GO" id="GO:0032266">
    <property type="term" value="F:phosphatidylinositol-3-phosphate binding"/>
    <property type="evidence" value="ECO:0007669"/>
    <property type="project" value="InterPro"/>
</dbReference>
<evidence type="ECO:0000256" key="8">
    <source>
        <dbReference type="ARBA" id="ARBA00022927"/>
    </source>
</evidence>
<dbReference type="InterPro" id="IPR031558">
    <property type="entry name" value="Vps36-NZF-N"/>
</dbReference>
<dbReference type="OrthoDB" id="3946750at2759"/>
<feature type="region of interest" description="Disordered" evidence="11">
    <location>
        <begin position="1614"/>
        <end position="1661"/>
    </location>
</feature>
<feature type="compositionally biased region" description="Polar residues" evidence="11">
    <location>
        <begin position="990"/>
        <end position="1001"/>
    </location>
</feature>
<keyword evidence="3" id="KW-0813">Transport</keyword>
<dbReference type="InterPro" id="IPR001876">
    <property type="entry name" value="Znf_RanBP2"/>
</dbReference>
<dbReference type="SUPFAM" id="SSF90209">
    <property type="entry name" value="Ran binding protein zinc finger-like"/>
    <property type="match status" value="1"/>
</dbReference>
<protein>
    <recommendedName>
        <fullName evidence="10">ESCRT-II complex subunit VPS36</fullName>
    </recommendedName>
</protein>
<dbReference type="InterPro" id="IPR037855">
    <property type="entry name" value="Vps36"/>
</dbReference>
<keyword evidence="8" id="KW-0653">Protein transport</keyword>
<feature type="compositionally biased region" description="Polar residues" evidence="11">
    <location>
        <begin position="1021"/>
        <end position="1036"/>
    </location>
</feature>
<feature type="region of interest" description="Disordered" evidence="11">
    <location>
        <begin position="1014"/>
        <end position="1145"/>
    </location>
</feature>
<feature type="compositionally biased region" description="Basic and acidic residues" evidence="11">
    <location>
        <begin position="1093"/>
        <end position="1103"/>
    </location>
</feature>
<dbReference type="GO" id="GO:0043328">
    <property type="term" value="P:protein transport to vacuole involved in ubiquitin-dependent protein catabolic process via the multivesicular body sorting pathway"/>
    <property type="evidence" value="ECO:0007669"/>
    <property type="project" value="TreeGrafter"/>
</dbReference>
<dbReference type="GO" id="GO:0031902">
    <property type="term" value="C:late endosome membrane"/>
    <property type="evidence" value="ECO:0007669"/>
    <property type="project" value="TreeGrafter"/>
</dbReference>
<dbReference type="CDD" id="cd13227">
    <property type="entry name" value="PH-GRAM-like_Vps36"/>
    <property type="match status" value="1"/>
</dbReference>
<evidence type="ECO:0000256" key="1">
    <source>
        <dbReference type="ARBA" id="ARBA00004177"/>
    </source>
</evidence>
<feature type="region of interest" description="Disordered" evidence="11">
    <location>
        <begin position="94"/>
        <end position="136"/>
    </location>
</feature>
<feature type="compositionally biased region" description="Basic and acidic residues" evidence="11">
    <location>
        <begin position="978"/>
        <end position="988"/>
    </location>
</feature>
<comment type="subcellular location">
    <subcellularLocation>
        <location evidence="1">Endosome</location>
    </subcellularLocation>
</comment>
<dbReference type="Pfam" id="PF11605">
    <property type="entry name" value="Vps36_ESCRT-II"/>
    <property type="match status" value="1"/>
</dbReference>
<dbReference type="InterPro" id="IPR036388">
    <property type="entry name" value="WH-like_DNA-bd_sf"/>
</dbReference>
<dbReference type="VEuPathDB" id="FungiDB:BDBG_17560"/>
<dbReference type="FunFam" id="1.10.10.10:FF:000527">
    <property type="entry name" value="Vacuolar protein sorting protein (Vps36), putative"/>
    <property type="match status" value="1"/>
</dbReference>
<dbReference type="InterPro" id="IPR021648">
    <property type="entry name" value="GLUE_dom"/>
</dbReference>
<dbReference type="EMBL" id="GG657464">
    <property type="protein sequence ID" value="OAT11725.1"/>
    <property type="molecule type" value="Genomic_DNA"/>
</dbReference>
<reference evidence="14" key="1">
    <citation type="journal article" date="2015" name="PLoS Genet.">
        <title>The dynamic genome and transcriptome of the human fungal pathogen Blastomyces and close relative Emmonsia.</title>
        <authorList>
            <person name="Munoz J.F."/>
            <person name="Gauthier G.M."/>
            <person name="Desjardins C.A."/>
            <person name="Gallo J.E."/>
            <person name="Holder J."/>
            <person name="Sullivan T.D."/>
            <person name="Marty A.J."/>
            <person name="Carmen J.C."/>
            <person name="Chen Z."/>
            <person name="Ding L."/>
            <person name="Gujja S."/>
            <person name="Magrini V."/>
            <person name="Misas E."/>
            <person name="Mitreva M."/>
            <person name="Priest M."/>
            <person name="Saif S."/>
            <person name="Whiston E.A."/>
            <person name="Young S."/>
            <person name="Zeng Q."/>
            <person name="Goldman W.E."/>
            <person name="Mardis E.R."/>
            <person name="Taylor J.W."/>
            <person name="McEwen J.G."/>
            <person name="Clay O.K."/>
            <person name="Klein B.S."/>
            <person name="Cuomo C.A."/>
        </authorList>
    </citation>
    <scope>NUCLEOTIDE SEQUENCE [LARGE SCALE GENOMIC DNA]</scope>
    <source>
        <strain evidence="14">SLH14081</strain>
    </source>
</reference>
<keyword evidence="7" id="KW-0862">Zinc</keyword>
<dbReference type="SUPFAM" id="SSF46785">
    <property type="entry name" value="Winged helix' DNA-binding domain"/>
    <property type="match status" value="1"/>
</dbReference>
<evidence type="ECO:0000313" key="14">
    <source>
        <dbReference type="Proteomes" id="UP000002038"/>
    </source>
</evidence>
<keyword evidence="5" id="KW-0967">Endosome</keyword>
<evidence type="ECO:0000256" key="5">
    <source>
        <dbReference type="ARBA" id="ARBA00022753"/>
    </source>
</evidence>
<dbReference type="InterPro" id="IPR011993">
    <property type="entry name" value="PH-like_dom_sf"/>
</dbReference>
<dbReference type="Pfam" id="PF04157">
    <property type="entry name" value="EAP30"/>
    <property type="match status" value="1"/>
</dbReference>
<feature type="compositionally biased region" description="Polar residues" evidence="11">
    <location>
        <begin position="1048"/>
        <end position="1063"/>
    </location>
</feature>
<dbReference type="PROSITE" id="PS51495">
    <property type="entry name" value="GLUE"/>
    <property type="match status" value="1"/>
</dbReference>